<dbReference type="InterPro" id="IPR011545">
    <property type="entry name" value="DEAD/DEAH_box_helicase_dom"/>
</dbReference>
<evidence type="ECO:0000313" key="11">
    <source>
        <dbReference type="Proteomes" id="UP000085678"/>
    </source>
</evidence>
<feature type="domain" description="DEAD-box RNA helicase Q" evidence="10">
    <location>
        <begin position="96"/>
        <end position="124"/>
    </location>
</feature>
<sequence length="639" mass="71854">MSATLRARFISQARGFLSVCVTVPQRHVPRLLQQNTKLLVTSIQRRLISRSSVLSVYGQGRPYLDEDGEEFADIDETEVDKLRRDQRAYKEEDQHDKWSNYDIDEELIETLEDLGYSAPFEIQSKTLKPLLEGKNVIGKAATGSGKTLAFGIPIIELIMRSGRLERGFRRKPCHPLAVVIAPTRELCLQNYRCIMELNPKVRCVPVYGGNSISVQMDKLRAGVDVVLATPGRLMDLINRSNCNLSEMKLLCLDEGDHLLNPQFRDDIESVLQLAKKQSQSLVFSATMPRSVRQVANEYITDVEYVDIADAQEKNMKHVQHCELLMPREKMLAAVSACIREYCHNRCIVFLATKVQTKEVAMALSRGGHSAKAINSNLSQNSREQILKGFRMGKIKSLVATDVAARGLDVPEVDLVIQVDPPTNGLDYYIHRSGRTGRAGRQGYSILIHPGEGLSNSLSNVIREIRQQVDIRQIECPEITDSDLKLRSEAVLRGPPIIPAGGSRKRNRFGSWSYRSVGQSRGGLGDSFRGESRGGYNRPYGGNREGGFRRSGDDYFDQGGSRSFGRQRGGRKYDDDDDVDSRSFGRQRGGSRYDDDVDSRSFGRQRGGRRHDDNFFDEVDSDSFDRRGGFGSDDDEYVKY</sequence>
<gene>
    <name evidence="12" type="primary">LOC106153588</name>
</gene>
<evidence type="ECO:0000256" key="7">
    <source>
        <dbReference type="SAM" id="MobiDB-lite"/>
    </source>
</evidence>
<evidence type="ECO:0000256" key="6">
    <source>
        <dbReference type="PROSITE-ProRule" id="PRU00552"/>
    </source>
</evidence>
<feature type="region of interest" description="Disordered" evidence="7">
    <location>
        <begin position="518"/>
        <end position="639"/>
    </location>
</feature>
<evidence type="ECO:0000256" key="2">
    <source>
        <dbReference type="ARBA" id="ARBA00022741"/>
    </source>
</evidence>
<organism evidence="11 12">
    <name type="scientific">Lingula anatina</name>
    <name type="common">Brachiopod</name>
    <name type="synonym">Lingula unguis</name>
    <dbReference type="NCBI Taxonomy" id="7574"/>
    <lineage>
        <taxon>Eukaryota</taxon>
        <taxon>Metazoa</taxon>
        <taxon>Spiralia</taxon>
        <taxon>Lophotrochozoa</taxon>
        <taxon>Brachiopoda</taxon>
        <taxon>Linguliformea</taxon>
        <taxon>Lingulata</taxon>
        <taxon>Lingulida</taxon>
        <taxon>Linguloidea</taxon>
        <taxon>Lingulidae</taxon>
        <taxon>Lingula</taxon>
    </lineage>
</organism>
<dbReference type="PROSITE" id="PS51192">
    <property type="entry name" value="HELICASE_ATP_BIND_1"/>
    <property type="match status" value="1"/>
</dbReference>
<keyword evidence="2" id="KW-0547">Nucleotide-binding</keyword>
<evidence type="ECO:0000256" key="3">
    <source>
        <dbReference type="ARBA" id="ARBA00022801"/>
    </source>
</evidence>
<reference evidence="12" key="1">
    <citation type="submission" date="2025-08" db="UniProtKB">
        <authorList>
            <consortium name="RefSeq"/>
        </authorList>
    </citation>
    <scope>IDENTIFICATION</scope>
    <source>
        <tissue evidence="12">Gonads</tissue>
    </source>
</reference>
<evidence type="ECO:0000259" key="10">
    <source>
        <dbReference type="PROSITE" id="PS51195"/>
    </source>
</evidence>
<dbReference type="SMART" id="SM00490">
    <property type="entry name" value="HELICc"/>
    <property type="match status" value="1"/>
</dbReference>
<dbReference type="InterPro" id="IPR050079">
    <property type="entry name" value="DEAD_box_RNA_helicase"/>
</dbReference>
<feature type="short sequence motif" description="Q motif" evidence="6">
    <location>
        <begin position="96"/>
        <end position="124"/>
    </location>
</feature>
<dbReference type="Proteomes" id="UP000085678">
    <property type="component" value="Unplaced"/>
</dbReference>
<feature type="compositionally biased region" description="Basic and acidic residues" evidence="7">
    <location>
        <begin position="590"/>
        <end position="600"/>
    </location>
</feature>
<dbReference type="GO" id="GO:0016787">
    <property type="term" value="F:hydrolase activity"/>
    <property type="evidence" value="ECO:0007669"/>
    <property type="project" value="UniProtKB-KW"/>
</dbReference>
<keyword evidence="5" id="KW-0067">ATP-binding</keyword>
<keyword evidence="11" id="KW-1185">Reference proteome</keyword>
<dbReference type="GO" id="GO:0003676">
    <property type="term" value="F:nucleic acid binding"/>
    <property type="evidence" value="ECO:0007669"/>
    <property type="project" value="InterPro"/>
</dbReference>
<dbReference type="GeneID" id="106153588"/>
<dbReference type="AlphaFoldDB" id="A0A1S3HAJ1"/>
<protein>
    <recommendedName>
        <fullName evidence="1">RNA helicase</fullName>
        <ecNumber evidence="1">3.6.4.13</ecNumber>
    </recommendedName>
</protein>
<dbReference type="PANTHER" id="PTHR47959:SF1">
    <property type="entry name" value="ATP-DEPENDENT RNA HELICASE DBPA"/>
    <property type="match status" value="1"/>
</dbReference>
<dbReference type="SMART" id="SM00487">
    <property type="entry name" value="DEXDc"/>
    <property type="match status" value="1"/>
</dbReference>
<dbReference type="OrthoDB" id="196131at2759"/>
<dbReference type="EC" id="3.6.4.13" evidence="1"/>
<dbReference type="Pfam" id="PF00270">
    <property type="entry name" value="DEAD"/>
    <property type="match status" value="1"/>
</dbReference>
<dbReference type="STRING" id="7574.A0A1S3HAJ1"/>
<dbReference type="InParanoid" id="A0A1S3HAJ1"/>
<feature type="domain" description="Helicase ATP-binding" evidence="8">
    <location>
        <begin position="127"/>
        <end position="305"/>
    </location>
</feature>
<dbReference type="CDD" id="cd00268">
    <property type="entry name" value="DEADc"/>
    <property type="match status" value="1"/>
</dbReference>
<dbReference type="InterPro" id="IPR001650">
    <property type="entry name" value="Helicase_C-like"/>
</dbReference>
<evidence type="ECO:0000313" key="12">
    <source>
        <dbReference type="RefSeq" id="XP_013383023.1"/>
    </source>
</evidence>
<dbReference type="Pfam" id="PF00271">
    <property type="entry name" value="Helicase_C"/>
    <property type="match status" value="1"/>
</dbReference>
<dbReference type="InterPro" id="IPR014014">
    <property type="entry name" value="RNA_helicase_DEAD_Q_motif"/>
</dbReference>
<evidence type="ECO:0000256" key="4">
    <source>
        <dbReference type="ARBA" id="ARBA00022806"/>
    </source>
</evidence>
<evidence type="ECO:0000256" key="5">
    <source>
        <dbReference type="ARBA" id="ARBA00022840"/>
    </source>
</evidence>
<dbReference type="InterPro" id="IPR044742">
    <property type="entry name" value="DEAD/DEAH_RhlB"/>
</dbReference>
<evidence type="ECO:0000259" key="9">
    <source>
        <dbReference type="PROSITE" id="PS51194"/>
    </source>
</evidence>
<evidence type="ECO:0000259" key="8">
    <source>
        <dbReference type="PROSITE" id="PS51192"/>
    </source>
</evidence>
<dbReference type="RefSeq" id="XP_013383023.1">
    <property type="nucleotide sequence ID" value="XM_013527569.1"/>
</dbReference>
<dbReference type="InterPro" id="IPR014001">
    <property type="entry name" value="Helicase_ATP-bd"/>
</dbReference>
<dbReference type="CDD" id="cd18787">
    <property type="entry name" value="SF2_C_DEAD"/>
    <property type="match status" value="1"/>
</dbReference>
<dbReference type="GO" id="GO:0005524">
    <property type="term" value="F:ATP binding"/>
    <property type="evidence" value="ECO:0007669"/>
    <property type="project" value="UniProtKB-KW"/>
</dbReference>
<dbReference type="PROSITE" id="PS51195">
    <property type="entry name" value="Q_MOTIF"/>
    <property type="match status" value="1"/>
</dbReference>
<evidence type="ECO:0000256" key="1">
    <source>
        <dbReference type="ARBA" id="ARBA00012552"/>
    </source>
</evidence>
<keyword evidence="3" id="KW-0378">Hydrolase</keyword>
<dbReference type="PANTHER" id="PTHR47959">
    <property type="entry name" value="ATP-DEPENDENT RNA HELICASE RHLE-RELATED"/>
    <property type="match status" value="1"/>
</dbReference>
<proteinExistence type="predicted"/>
<dbReference type="Gene3D" id="3.40.50.300">
    <property type="entry name" value="P-loop containing nucleotide triphosphate hydrolases"/>
    <property type="match status" value="2"/>
</dbReference>
<dbReference type="SUPFAM" id="SSF52540">
    <property type="entry name" value="P-loop containing nucleoside triphosphate hydrolases"/>
    <property type="match status" value="1"/>
</dbReference>
<dbReference type="KEGG" id="lak:106153588"/>
<dbReference type="PROSITE" id="PS51194">
    <property type="entry name" value="HELICASE_CTER"/>
    <property type="match status" value="1"/>
</dbReference>
<dbReference type="GO" id="GO:0003724">
    <property type="term" value="F:RNA helicase activity"/>
    <property type="evidence" value="ECO:0007669"/>
    <property type="project" value="UniProtKB-EC"/>
</dbReference>
<accession>A0A1S3HAJ1</accession>
<dbReference type="GO" id="GO:0005829">
    <property type="term" value="C:cytosol"/>
    <property type="evidence" value="ECO:0007669"/>
    <property type="project" value="TreeGrafter"/>
</dbReference>
<keyword evidence="4 12" id="KW-0347">Helicase</keyword>
<feature type="domain" description="Helicase C-terminal" evidence="9">
    <location>
        <begin position="329"/>
        <end position="484"/>
    </location>
</feature>
<name>A0A1S3HAJ1_LINAN</name>
<dbReference type="InterPro" id="IPR027417">
    <property type="entry name" value="P-loop_NTPase"/>
</dbReference>